<evidence type="ECO:0000313" key="4">
    <source>
        <dbReference type="EMBL" id="MEA5477967.1"/>
    </source>
</evidence>
<dbReference type="InterPro" id="IPR001789">
    <property type="entry name" value="Sig_transdc_resp-reg_receiver"/>
</dbReference>
<dbReference type="NCBIfam" id="TIGR00254">
    <property type="entry name" value="GGDEF"/>
    <property type="match status" value="1"/>
</dbReference>
<dbReference type="SUPFAM" id="SSF52172">
    <property type="entry name" value="CheY-like"/>
    <property type="match status" value="1"/>
</dbReference>
<organism evidence="4 5">
    <name type="scientific">Pseudanabaena galeata UHCC 0370</name>
    <dbReference type="NCBI Taxonomy" id="3110310"/>
    <lineage>
        <taxon>Bacteria</taxon>
        <taxon>Bacillati</taxon>
        <taxon>Cyanobacteriota</taxon>
        <taxon>Cyanophyceae</taxon>
        <taxon>Pseudanabaenales</taxon>
        <taxon>Pseudanabaenaceae</taxon>
        <taxon>Pseudanabaena</taxon>
    </lineage>
</organism>
<dbReference type="GO" id="GO:0052621">
    <property type="term" value="F:diguanylate cyclase activity"/>
    <property type="evidence" value="ECO:0007669"/>
    <property type="project" value="UniProtKB-EC"/>
</dbReference>
<keyword evidence="5" id="KW-1185">Reference proteome</keyword>
<keyword evidence="4" id="KW-0548">Nucleotidyltransferase</keyword>
<dbReference type="SMART" id="SM00267">
    <property type="entry name" value="GGDEF"/>
    <property type="match status" value="1"/>
</dbReference>
<dbReference type="InterPro" id="IPR043128">
    <property type="entry name" value="Rev_trsase/Diguanyl_cyclase"/>
</dbReference>
<dbReference type="Gene3D" id="3.30.70.270">
    <property type="match status" value="1"/>
</dbReference>
<comment type="caution">
    <text evidence="4">The sequence shown here is derived from an EMBL/GenBank/DDBJ whole genome shotgun (WGS) entry which is preliminary data.</text>
</comment>
<evidence type="ECO:0000313" key="5">
    <source>
        <dbReference type="Proteomes" id="UP001301388"/>
    </source>
</evidence>
<evidence type="ECO:0000259" key="2">
    <source>
        <dbReference type="PROSITE" id="PS50110"/>
    </source>
</evidence>
<sequence>MDFRKLKYYRHNSLILVISGDRQLLATIAEVLTTEKYNFITETSGEKAWEIILEKKPAFVIADWTIPDVSGLALCHRVKENLEHPELQTTYFVLIVEVSNAQQRQIALDTGVDEFLNNPVDHSELKARLRTGLRLTALTQSLTWTNQRLLAQNDLLDALSLSDPLTKVLSEQAFAGIRQNIMSQFRGFGTYKSYSYLSVLIIDIDRLNSIVQSYGERIRDEAIKAIAGRLSHSCAANSLIYRHGDEFACVTPHHDTESATQLSLNLLSSIRSHPIAVSSGLLFPLTISIGGVVASLENQNQQMHDINFDELVALASHSLLQAQKSGGDRNYIEISG</sequence>
<reference evidence="4 5" key="1">
    <citation type="submission" date="2023-12" db="EMBL/GenBank/DDBJ databases">
        <title>Baltic Sea Cyanobacteria.</title>
        <authorList>
            <person name="Delbaje E."/>
            <person name="Fewer D.P."/>
            <person name="Shishido T.K."/>
        </authorList>
    </citation>
    <scope>NUCLEOTIDE SEQUENCE [LARGE SCALE GENOMIC DNA]</scope>
    <source>
        <strain evidence="4 5">UHCC 0370</strain>
    </source>
</reference>
<evidence type="ECO:0000256" key="1">
    <source>
        <dbReference type="PROSITE-ProRule" id="PRU00169"/>
    </source>
</evidence>
<dbReference type="PANTHER" id="PTHR45138">
    <property type="entry name" value="REGULATORY COMPONENTS OF SENSORY TRANSDUCTION SYSTEM"/>
    <property type="match status" value="1"/>
</dbReference>
<dbReference type="EMBL" id="JAYGIE010000048">
    <property type="protein sequence ID" value="MEA5477967.1"/>
    <property type="molecule type" value="Genomic_DNA"/>
</dbReference>
<keyword evidence="1" id="KW-0597">Phosphoprotein</keyword>
<accession>A0ABU5TI31</accession>
<dbReference type="InterPro" id="IPR000160">
    <property type="entry name" value="GGDEF_dom"/>
</dbReference>
<dbReference type="Gene3D" id="3.40.50.2300">
    <property type="match status" value="1"/>
</dbReference>
<gene>
    <name evidence="4" type="ORF">VB774_10090</name>
</gene>
<keyword evidence="4" id="KW-0808">Transferase</keyword>
<protein>
    <submittedName>
        <fullName evidence="4">Diguanylate cyclase</fullName>
        <ecNumber evidence="4">2.7.7.65</ecNumber>
    </submittedName>
</protein>
<dbReference type="Pfam" id="PF00990">
    <property type="entry name" value="GGDEF"/>
    <property type="match status" value="1"/>
</dbReference>
<dbReference type="CDD" id="cd01949">
    <property type="entry name" value="GGDEF"/>
    <property type="match status" value="1"/>
</dbReference>
<dbReference type="InterPro" id="IPR050469">
    <property type="entry name" value="Diguanylate_Cyclase"/>
</dbReference>
<dbReference type="EC" id="2.7.7.65" evidence="4"/>
<feature type="domain" description="GGDEF" evidence="3">
    <location>
        <begin position="195"/>
        <end position="336"/>
    </location>
</feature>
<dbReference type="PANTHER" id="PTHR45138:SF9">
    <property type="entry name" value="DIGUANYLATE CYCLASE DGCM-RELATED"/>
    <property type="match status" value="1"/>
</dbReference>
<proteinExistence type="predicted"/>
<dbReference type="PROSITE" id="PS50110">
    <property type="entry name" value="RESPONSE_REGULATORY"/>
    <property type="match status" value="1"/>
</dbReference>
<dbReference type="InterPro" id="IPR029787">
    <property type="entry name" value="Nucleotide_cyclase"/>
</dbReference>
<feature type="domain" description="Response regulatory" evidence="2">
    <location>
        <begin position="14"/>
        <end position="133"/>
    </location>
</feature>
<evidence type="ECO:0000259" key="3">
    <source>
        <dbReference type="PROSITE" id="PS50887"/>
    </source>
</evidence>
<dbReference type="InterPro" id="IPR011006">
    <property type="entry name" value="CheY-like_superfamily"/>
</dbReference>
<dbReference type="RefSeq" id="WP_281008678.1">
    <property type="nucleotide sequence ID" value="NZ_JAYGIE010000048.1"/>
</dbReference>
<dbReference type="Proteomes" id="UP001301388">
    <property type="component" value="Unassembled WGS sequence"/>
</dbReference>
<name>A0ABU5TI31_9CYAN</name>
<dbReference type="SUPFAM" id="SSF55073">
    <property type="entry name" value="Nucleotide cyclase"/>
    <property type="match status" value="1"/>
</dbReference>
<feature type="modified residue" description="4-aspartylphosphate" evidence="1">
    <location>
        <position position="63"/>
    </location>
</feature>
<dbReference type="Pfam" id="PF00072">
    <property type="entry name" value="Response_reg"/>
    <property type="match status" value="1"/>
</dbReference>
<dbReference type="PROSITE" id="PS50887">
    <property type="entry name" value="GGDEF"/>
    <property type="match status" value="1"/>
</dbReference>
<dbReference type="SMART" id="SM00448">
    <property type="entry name" value="REC"/>
    <property type="match status" value="1"/>
</dbReference>